<dbReference type="GO" id="GO:0003677">
    <property type="term" value="F:DNA binding"/>
    <property type="evidence" value="ECO:0007669"/>
    <property type="project" value="UniProtKB-KW"/>
</dbReference>
<dbReference type="Pfam" id="PF00249">
    <property type="entry name" value="Myb_DNA-binding"/>
    <property type="match status" value="1"/>
</dbReference>
<evidence type="ECO:0000256" key="3">
    <source>
        <dbReference type="ARBA" id="ARBA00023125"/>
    </source>
</evidence>
<feature type="domain" description="HTH myb-type" evidence="8">
    <location>
        <begin position="127"/>
        <end position="184"/>
    </location>
</feature>
<name>A0A9D4WUI6_PEA</name>
<feature type="domain" description="Myb-like" evidence="7">
    <location>
        <begin position="127"/>
        <end position="180"/>
    </location>
</feature>
<keyword evidence="5" id="KW-0539">Nucleus</keyword>
<dbReference type="PROSITE" id="PS51294">
    <property type="entry name" value="HTH_MYB"/>
    <property type="match status" value="1"/>
</dbReference>
<evidence type="ECO:0000256" key="4">
    <source>
        <dbReference type="ARBA" id="ARBA00023163"/>
    </source>
</evidence>
<comment type="caution">
    <text evidence="9">The sequence shown here is derived from an EMBL/GenBank/DDBJ whole genome shotgun (WGS) entry which is preliminary data.</text>
</comment>
<evidence type="ECO:0000313" key="9">
    <source>
        <dbReference type="EMBL" id="KAI5408139.1"/>
    </source>
</evidence>
<gene>
    <name evidence="9" type="ORF">KIW84_054107</name>
</gene>
<dbReference type="CDD" id="cd00167">
    <property type="entry name" value="SANT"/>
    <property type="match status" value="1"/>
</dbReference>
<dbReference type="EMBL" id="JAMSHJ010000005">
    <property type="protein sequence ID" value="KAI5408139.1"/>
    <property type="molecule type" value="Genomic_DNA"/>
</dbReference>
<dbReference type="InterPro" id="IPR006447">
    <property type="entry name" value="Myb_dom_plants"/>
</dbReference>
<dbReference type="SUPFAM" id="SSF46689">
    <property type="entry name" value="Homeodomain-like"/>
    <property type="match status" value="1"/>
</dbReference>
<dbReference type="InterPro" id="IPR009057">
    <property type="entry name" value="Homeodomain-like_sf"/>
</dbReference>
<dbReference type="InterPro" id="IPR017930">
    <property type="entry name" value="Myb_dom"/>
</dbReference>
<evidence type="ECO:0000256" key="1">
    <source>
        <dbReference type="ARBA" id="ARBA00004123"/>
    </source>
</evidence>
<dbReference type="Gene3D" id="1.10.10.60">
    <property type="entry name" value="Homeodomain-like"/>
    <property type="match status" value="1"/>
</dbReference>
<proteinExistence type="predicted"/>
<evidence type="ECO:0000259" key="7">
    <source>
        <dbReference type="PROSITE" id="PS50090"/>
    </source>
</evidence>
<feature type="region of interest" description="Disordered" evidence="6">
    <location>
        <begin position="191"/>
        <end position="278"/>
    </location>
</feature>
<evidence type="ECO:0000256" key="5">
    <source>
        <dbReference type="ARBA" id="ARBA00023242"/>
    </source>
</evidence>
<keyword evidence="10" id="KW-1185">Reference proteome</keyword>
<dbReference type="SMART" id="SM00717">
    <property type="entry name" value="SANT"/>
    <property type="match status" value="1"/>
</dbReference>
<dbReference type="NCBIfam" id="TIGR01557">
    <property type="entry name" value="myb_SHAQKYF"/>
    <property type="match status" value="1"/>
</dbReference>
<accession>A0A9D4WUI6</accession>
<keyword evidence="3" id="KW-0238">DNA-binding</keyword>
<dbReference type="GO" id="GO:0005634">
    <property type="term" value="C:nucleus"/>
    <property type="evidence" value="ECO:0007669"/>
    <property type="project" value="UniProtKB-SubCell"/>
</dbReference>
<dbReference type="GO" id="GO:0010468">
    <property type="term" value="P:regulation of gene expression"/>
    <property type="evidence" value="ECO:0007669"/>
    <property type="project" value="UniProtKB-ARBA"/>
</dbReference>
<dbReference type="FunFam" id="1.10.10.60:FF:000023">
    <property type="entry name" value="protein REVEILLE 6 isoform X1"/>
    <property type="match status" value="1"/>
</dbReference>
<dbReference type="InterPro" id="IPR001005">
    <property type="entry name" value="SANT/Myb"/>
</dbReference>
<organism evidence="9 10">
    <name type="scientific">Pisum sativum</name>
    <name type="common">Garden pea</name>
    <name type="synonym">Lathyrus oleraceus</name>
    <dbReference type="NCBI Taxonomy" id="3888"/>
    <lineage>
        <taxon>Eukaryota</taxon>
        <taxon>Viridiplantae</taxon>
        <taxon>Streptophyta</taxon>
        <taxon>Embryophyta</taxon>
        <taxon>Tracheophyta</taxon>
        <taxon>Spermatophyta</taxon>
        <taxon>Magnoliopsida</taxon>
        <taxon>eudicotyledons</taxon>
        <taxon>Gunneridae</taxon>
        <taxon>Pentapetalae</taxon>
        <taxon>rosids</taxon>
        <taxon>fabids</taxon>
        <taxon>Fabales</taxon>
        <taxon>Fabaceae</taxon>
        <taxon>Papilionoideae</taxon>
        <taxon>50 kb inversion clade</taxon>
        <taxon>NPAAA clade</taxon>
        <taxon>Hologalegina</taxon>
        <taxon>IRL clade</taxon>
        <taxon>Fabeae</taxon>
        <taxon>Lathyrus</taxon>
    </lineage>
</organism>
<dbReference type="Proteomes" id="UP001058974">
    <property type="component" value="Chromosome 5"/>
</dbReference>
<feature type="compositionally biased region" description="Polar residues" evidence="6">
    <location>
        <begin position="262"/>
        <end position="278"/>
    </location>
</feature>
<feature type="compositionally biased region" description="Polar residues" evidence="6">
    <location>
        <begin position="234"/>
        <end position="251"/>
    </location>
</feature>
<evidence type="ECO:0000313" key="10">
    <source>
        <dbReference type="Proteomes" id="UP001058974"/>
    </source>
</evidence>
<evidence type="ECO:0000256" key="2">
    <source>
        <dbReference type="ARBA" id="ARBA00023015"/>
    </source>
</evidence>
<dbReference type="PROSITE" id="PS50090">
    <property type="entry name" value="MYB_LIKE"/>
    <property type="match status" value="1"/>
</dbReference>
<reference evidence="9 10" key="1">
    <citation type="journal article" date="2022" name="Nat. Genet.">
        <title>Improved pea reference genome and pan-genome highlight genomic features and evolutionary characteristics.</title>
        <authorList>
            <person name="Yang T."/>
            <person name="Liu R."/>
            <person name="Luo Y."/>
            <person name="Hu S."/>
            <person name="Wang D."/>
            <person name="Wang C."/>
            <person name="Pandey M.K."/>
            <person name="Ge S."/>
            <person name="Xu Q."/>
            <person name="Li N."/>
            <person name="Li G."/>
            <person name="Huang Y."/>
            <person name="Saxena R.K."/>
            <person name="Ji Y."/>
            <person name="Li M."/>
            <person name="Yan X."/>
            <person name="He Y."/>
            <person name="Liu Y."/>
            <person name="Wang X."/>
            <person name="Xiang C."/>
            <person name="Varshney R.K."/>
            <person name="Ding H."/>
            <person name="Gao S."/>
            <person name="Zong X."/>
        </authorList>
    </citation>
    <scope>NUCLEOTIDE SEQUENCE [LARGE SCALE GENOMIC DNA]</scope>
    <source>
        <strain evidence="9 10">cv. Zhongwan 6</strain>
    </source>
</reference>
<dbReference type="AlphaFoldDB" id="A0A9D4WUI6"/>
<protein>
    <submittedName>
        <fullName evidence="9">Uncharacterized protein</fullName>
    </submittedName>
</protein>
<sequence>MFNKITTRLHHNILREPQDSFNFSTFPCRTPTISFLLSHFSIYISRVFLSLSHSHISLTTLQSTLLLINSVQEQPKLKTVLTKMKKDQDGLTRVSLNSGSHSVTHIQLSNQLSWANDYALKIRKPYTITKQREKWTDEEHKKFLEALKLYGRAWRRIEGIIEHVGTKTAIQIRSHAQKFFSKVLRDKSESITNTKESIKIPPPRPKRKPMHPYPRKRAETAGSKEISVAKKEVNCNSLRTSDFDQENQSPKSVLPTPGCESLGSSDSDTPNGSLSPRSSISCVCASVSTPAEFKTQSEEEAGLDADSPPDEKPLMKPEILPDESVSAKESIAEESSLRSLKLFGTTLFVKDTRRPSSPTIEACEPIIPLDKHVSKGEQESDCLGNSSLCETSAISQLRVRVRRETCGKGFVPYKRCMSKKENQSSSATADER</sequence>
<feature type="region of interest" description="Disordered" evidence="6">
    <location>
        <begin position="291"/>
        <end position="325"/>
    </location>
</feature>
<evidence type="ECO:0000259" key="8">
    <source>
        <dbReference type="PROSITE" id="PS51294"/>
    </source>
</evidence>
<comment type="subcellular location">
    <subcellularLocation>
        <location evidence="1">Nucleus</location>
    </subcellularLocation>
</comment>
<keyword evidence="2" id="KW-0805">Transcription regulation</keyword>
<dbReference type="PANTHER" id="PTHR12802:SF155">
    <property type="entry name" value="DEUBIQUITINASE MYSM1"/>
    <property type="match status" value="1"/>
</dbReference>
<dbReference type="PANTHER" id="PTHR12802">
    <property type="entry name" value="SWI/SNF COMPLEX-RELATED"/>
    <property type="match status" value="1"/>
</dbReference>
<evidence type="ECO:0000256" key="6">
    <source>
        <dbReference type="SAM" id="MobiDB-lite"/>
    </source>
</evidence>
<dbReference type="Gramene" id="Psat05G0410700-T1">
    <property type="protein sequence ID" value="KAI5408139.1"/>
    <property type="gene ID" value="KIW84_054107"/>
</dbReference>
<keyword evidence="4" id="KW-0804">Transcription</keyword>
<feature type="compositionally biased region" description="Basic residues" evidence="6">
    <location>
        <begin position="204"/>
        <end position="215"/>
    </location>
</feature>